<feature type="transmembrane region" description="Helical" evidence="1">
    <location>
        <begin position="245"/>
        <end position="264"/>
    </location>
</feature>
<gene>
    <name evidence="3" type="ORF">UFOPK1788_00237</name>
</gene>
<dbReference type="PANTHER" id="PTHR12715:SF4">
    <property type="entry name" value="EAMA DOMAIN-CONTAINING PROTEIN"/>
    <property type="match status" value="1"/>
</dbReference>
<feature type="domain" description="EamA" evidence="2">
    <location>
        <begin position="153"/>
        <end position="285"/>
    </location>
</feature>
<feature type="transmembrane region" description="Helical" evidence="1">
    <location>
        <begin position="125"/>
        <end position="144"/>
    </location>
</feature>
<dbReference type="AlphaFoldDB" id="A0A6J6FBE0"/>
<dbReference type="PANTHER" id="PTHR12715">
    <property type="entry name" value="TRANSPORTER, DRUG/METABOLITE EXPORTER FAMILY"/>
    <property type="match status" value="1"/>
</dbReference>
<dbReference type="EMBL" id="CAEZUE010000017">
    <property type="protein sequence ID" value="CAB4586172.1"/>
    <property type="molecule type" value="Genomic_DNA"/>
</dbReference>
<sequence length="289" mass="30464">MTEKRIPLAVLAAIAGTLLSWSSAFVVIRATLGVFDPVELALLRQLVAVPLLALLLIGKKWVTPNRREWLLISVFGLGWFTTYIIALNTAEQTIDAGTASFIVNIVPLLIAVGAWRFLGESLPRNLIAGALISLTGVGLIAWATSSSGEFSPIGVVWALVATVMYAIGVLTQKPALTRISSAQVTFMGAAISVIPLVGWIPQAATTVSTAPIGAILGVVWLGAIPTALGFALWGYALTRMPAGRLGVSTYLVPPIVVVESFLFLGEAAHPLALLGGAVALFGVWWSRRT</sequence>
<feature type="transmembrane region" description="Helical" evidence="1">
    <location>
        <begin position="40"/>
        <end position="57"/>
    </location>
</feature>
<feature type="transmembrane region" description="Helical" evidence="1">
    <location>
        <begin position="212"/>
        <end position="233"/>
    </location>
</feature>
<name>A0A6J6FBE0_9ZZZZ</name>
<feature type="transmembrane region" description="Helical" evidence="1">
    <location>
        <begin position="99"/>
        <end position="118"/>
    </location>
</feature>
<evidence type="ECO:0000256" key="1">
    <source>
        <dbReference type="SAM" id="Phobius"/>
    </source>
</evidence>
<feature type="transmembrane region" description="Helical" evidence="1">
    <location>
        <begin position="182"/>
        <end position="200"/>
    </location>
</feature>
<protein>
    <submittedName>
        <fullName evidence="3">Unannotated protein</fullName>
    </submittedName>
</protein>
<proteinExistence type="predicted"/>
<evidence type="ECO:0000313" key="3">
    <source>
        <dbReference type="EMBL" id="CAB4586172.1"/>
    </source>
</evidence>
<feature type="transmembrane region" description="Helical" evidence="1">
    <location>
        <begin position="270"/>
        <end position="286"/>
    </location>
</feature>
<dbReference type="InterPro" id="IPR000620">
    <property type="entry name" value="EamA_dom"/>
</dbReference>
<keyword evidence="1" id="KW-0472">Membrane</keyword>
<dbReference type="SUPFAM" id="SSF103481">
    <property type="entry name" value="Multidrug resistance efflux transporter EmrE"/>
    <property type="match status" value="2"/>
</dbReference>
<accession>A0A6J6FBE0</accession>
<reference evidence="3" key="1">
    <citation type="submission" date="2020-05" db="EMBL/GenBank/DDBJ databases">
        <authorList>
            <person name="Chiriac C."/>
            <person name="Salcher M."/>
            <person name="Ghai R."/>
            <person name="Kavagutti S V."/>
        </authorList>
    </citation>
    <scope>NUCLEOTIDE SEQUENCE</scope>
</reference>
<dbReference type="InterPro" id="IPR052756">
    <property type="entry name" value="Alkyne_AA_exporter"/>
</dbReference>
<dbReference type="InterPro" id="IPR037185">
    <property type="entry name" value="EmrE-like"/>
</dbReference>
<feature type="domain" description="EamA" evidence="2">
    <location>
        <begin position="13"/>
        <end position="141"/>
    </location>
</feature>
<keyword evidence="1" id="KW-0812">Transmembrane</keyword>
<evidence type="ECO:0000259" key="2">
    <source>
        <dbReference type="Pfam" id="PF00892"/>
    </source>
</evidence>
<feature type="transmembrane region" description="Helical" evidence="1">
    <location>
        <begin position="69"/>
        <end position="87"/>
    </location>
</feature>
<organism evidence="3">
    <name type="scientific">freshwater metagenome</name>
    <dbReference type="NCBI Taxonomy" id="449393"/>
    <lineage>
        <taxon>unclassified sequences</taxon>
        <taxon>metagenomes</taxon>
        <taxon>ecological metagenomes</taxon>
    </lineage>
</organism>
<dbReference type="Pfam" id="PF00892">
    <property type="entry name" value="EamA"/>
    <property type="match status" value="2"/>
</dbReference>
<feature type="transmembrane region" description="Helical" evidence="1">
    <location>
        <begin position="150"/>
        <end position="170"/>
    </location>
</feature>
<dbReference type="GO" id="GO:0016020">
    <property type="term" value="C:membrane"/>
    <property type="evidence" value="ECO:0007669"/>
    <property type="project" value="InterPro"/>
</dbReference>
<keyword evidence="1" id="KW-1133">Transmembrane helix</keyword>